<proteinExistence type="predicted"/>
<feature type="compositionally biased region" description="Basic and acidic residues" evidence="1">
    <location>
        <begin position="15"/>
        <end position="26"/>
    </location>
</feature>
<dbReference type="Proteomes" id="UP000652761">
    <property type="component" value="Unassembled WGS sequence"/>
</dbReference>
<reference evidence="2" key="1">
    <citation type="submission" date="2017-07" db="EMBL/GenBank/DDBJ databases">
        <title>Taro Niue Genome Assembly and Annotation.</title>
        <authorList>
            <person name="Atibalentja N."/>
            <person name="Keating K."/>
            <person name="Fields C.J."/>
        </authorList>
    </citation>
    <scope>NUCLEOTIDE SEQUENCE</scope>
    <source>
        <strain evidence="2">Niue_2</strain>
        <tissue evidence="2">Leaf</tissue>
    </source>
</reference>
<feature type="compositionally biased region" description="Polar residues" evidence="1">
    <location>
        <begin position="1"/>
        <end position="12"/>
    </location>
</feature>
<evidence type="ECO:0000313" key="2">
    <source>
        <dbReference type="EMBL" id="MQL75174.1"/>
    </source>
</evidence>
<feature type="region of interest" description="Disordered" evidence="1">
    <location>
        <begin position="1"/>
        <end position="26"/>
    </location>
</feature>
<sequence length="100" mass="10633">MRTKLQHPQESYSRGMEERYGDGSQRPELDLDIWNAASGTPKKGHVYGFKHSLGTARVISSCSSSVSQTTSPFNTPAALGGSSSAAATTTPAIAPWNFSN</sequence>
<evidence type="ECO:0000313" key="3">
    <source>
        <dbReference type="Proteomes" id="UP000652761"/>
    </source>
</evidence>
<accession>A0A843U0P2</accession>
<organism evidence="2 3">
    <name type="scientific">Colocasia esculenta</name>
    <name type="common">Wild taro</name>
    <name type="synonym">Arum esculentum</name>
    <dbReference type="NCBI Taxonomy" id="4460"/>
    <lineage>
        <taxon>Eukaryota</taxon>
        <taxon>Viridiplantae</taxon>
        <taxon>Streptophyta</taxon>
        <taxon>Embryophyta</taxon>
        <taxon>Tracheophyta</taxon>
        <taxon>Spermatophyta</taxon>
        <taxon>Magnoliopsida</taxon>
        <taxon>Liliopsida</taxon>
        <taxon>Araceae</taxon>
        <taxon>Aroideae</taxon>
        <taxon>Colocasieae</taxon>
        <taxon>Colocasia</taxon>
    </lineage>
</organism>
<gene>
    <name evidence="2" type="ORF">Taro_007540</name>
</gene>
<name>A0A843U0P2_COLES</name>
<protein>
    <submittedName>
        <fullName evidence="2">Uncharacterized protein</fullName>
    </submittedName>
</protein>
<dbReference type="AlphaFoldDB" id="A0A843U0P2"/>
<dbReference type="EMBL" id="NMUH01000239">
    <property type="protein sequence ID" value="MQL75174.1"/>
    <property type="molecule type" value="Genomic_DNA"/>
</dbReference>
<evidence type="ECO:0000256" key="1">
    <source>
        <dbReference type="SAM" id="MobiDB-lite"/>
    </source>
</evidence>
<keyword evidence="3" id="KW-1185">Reference proteome</keyword>
<comment type="caution">
    <text evidence="2">The sequence shown here is derived from an EMBL/GenBank/DDBJ whole genome shotgun (WGS) entry which is preliminary data.</text>
</comment>